<evidence type="ECO:0000259" key="8">
    <source>
        <dbReference type="Pfam" id="PF00817"/>
    </source>
</evidence>
<dbReference type="AlphaFoldDB" id="A0A135NYB8"/>
<feature type="domain" description="UmuC" evidence="8">
    <location>
        <begin position="17"/>
        <end position="150"/>
    </location>
</feature>
<name>A0A135NYB8_9HYPH</name>
<dbReference type="STRING" id="2052828.ATO67_14335"/>
<evidence type="ECO:0000256" key="6">
    <source>
        <dbReference type="ARBA" id="ARBA00025589"/>
    </source>
</evidence>
<comment type="similarity">
    <text evidence="2">Belongs to the DNA polymerase type-Y family.</text>
</comment>
<accession>A0A135NYB8</accession>
<evidence type="ECO:0000256" key="7">
    <source>
        <dbReference type="ARBA" id="ARBA00049244"/>
    </source>
</evidence>
<evidence type="ECO:0000256" key="2">
    <source>
        <dbReference type="ARBA" id="ARBA00010945"/>
    </source>
</evidence>
<dbReference type="Pfam" id="PF11799">
    <property type="entry name" value="IMS_C"/>
    <property type="match status" value="1"/>
</dbReference>
<dbReference type="InterPro" id="IPR017961">
    <property type="entry name" value="DNA_pol_Y-fam_little_finger"/>
</dbReference>
<dbReference type="GO" id="GO:0006281">
    <property type="term" value="P:DNA repair"/>
    <property type="evidence" value="ECO:0007669"/>
    <property type="project" value="InterPro"/>
</dbReference>
<evidence type="ECO:0000313" key="10">
    <source>
        <dbReference type="EMBL" id="KXG84172.1"/>
    </source>
</evidence>
<dbReference type="Gene3D" id="3.30.70.270">
    <property type="match status" value="1"/>
</dbReference>
<dbReference type="Proteomes" id="UP000070498">
    <property type="component" value="Unassembled WGS sequence"/>
</dbReference>
<gene>
    <name evidence="10" type="ORF">ATO67_14335</name>
</gene>
<dbReference type="PANTHER" id="PTHR35369">
    <property type="entry name" value="BLR3025 PROTEIN-RELATED"/>
    <property type="match status" value="1"/>
</dbReference>
<dbReference type="RefSeq" id="WP_067650315.1">
    <property type="nucleotide sequence ID" value="NZ_KQ961030.1"/>
</dbReference>
<dbReference type="InterPro" id="IPR043502">
    <property type="entry name" value="DNA/RNA_pol_sf"/>
</dbReference>
<sequence>MARVVSIYLPELATDRIRRDDPTIPADQPIAVIAKSGSKRWVASADGAAQKIGVRVGMAAAKAQAIFRGLMLIDADPGADAAALDRIALWALGHYSPIVAVDGKDGLVLDTEGADHLQGGEAKMISGIVNTFHSRKLTAKVAIADTWGAAHACVRAINRDTVIIPRGEIVRAVEKLSISLLRLPEKVVQDLWILGFHSIGELSNTPRAPLALRFGPEVGRRLDQMFGRAGEPIDPIRTADLVEVSRSFQEPIGAPDTINKYVGRLVVQLVAELEKRGLGARRTDLIVHRVDNTHQAIRAGTAKPARDIAWLTKLFKDRTEQIDPGFGIEKLVLVAVSAEPLQEEQKASSLVEEEITDLTPLIDIFSNRGGQRVYRVAPVASDVPERSVQQISAVAEEITESWVGHWRRPTRLFERPEQIQAIAMMPDYPPATITWRGKRHRVKRADGPERIFGEWWKRPTELEAVRDYFVVENDDGERFWIFRSGDGIDPETGSHRWFMHGIFA</sequence>
<reference evidence="10 11" key="1">
    <citation type="submission" date="2015-11" db="EMBL/GenBank/DDBJ databases">
        <title>Draft genome sequence of Agrobacterium sp. R89-1.</title>
        <authorList>
            <person name="Zahradnik J."/>
            <person name="Kyslikova E."/>
            <person name="Palyzova A."/>
            <person name="Kyslik P."/>
        </authorList>
    </citation>
    <scope>NUCLEOTIDE SEQUENCE [LARGE SCALE GENOMIC DNA]</scope>
    <source>
        <strain evidence="10 11">R89-1</strain>
    </source>
</reference>
<evidence type="ECO:0000313" key="11">
    <source>
        <dbReference type="Proteomes" id="UP000070498"/>
    </source>
</evidence>
<evidence type="ECO:0000256" key="5">
    <source>
        <dbReference type="ARBA" id="ARBA00022763"/>
    </source>
</evidence>
<organism evidence="10 11">
    <name type="scientific">Agrobacterium bohemicum</name>
    <dbReference type="NCBI Taxonomy" id="2052828"/>
    <lineage>
        <taxon>Bacteria</taxon>
        <taxon>Pseudomonadati</taxon>
        <taxon>Pseudomonadota</taxon>
        <taxon>Alphaproteobacteria</taxon>
        <taxon>Hyphomicrobiales</taxon>
        <taxon>Rhizobiaceae</taxon>
        <taxon>Rhizobium/Agrobacterium group</taxon>
        <taxon>Agrobacterium</taxon>
    </lineage>
</organism>
<dbReference type="SUPFAM" id="SSF56672">
    <property type="entry name" value="DNA/RNA polymerases"/>
    <property type="match status" value="1"/>
</dbReference>
<evidence type="ECO:0000256" key="1">
    <source>
        <dbReference type="ARBA" id="ARBA00001946"/>
    </source>
</evidence>
<feature type="domain" description="DNA polymerase Y-family little finger" evidence="9">
    <location>
        <begin position="244"/>
        <end position="345"/>
    </location>
</feature>
<keyword evidence="11" id="KW-1185">Reference proteome</keyword>
<dbReference type="CDD" id="cd03468">
    <property type="entry name" value="PolY_like"/>
    <property type="match status" value="1"/>
</dbReference>
<comment type="catalytic activity">
    <reaction evidence="7">
        <text>DNA(n) + a 2'-deoxyribonucleoside 5'-triphosphate = DNA(n+1) + diphosphate</text>
        <dbReference type="Rhea" id="RHEA:22508"/>
        <dbReference type="Rhea" id="RHEA-COMP:17339"/>
        <dbReference type="Rhea" id="RHEA-COMP:17340"/>
        <dbReference type="ChEBI" id="CHEBI:33019"/>
        <dbReference type="ChEBI" id="CHEBI:61560"/>
        <dbReference type="ChEBI" id="CHEBI:173112"/>
        <dbReference type="EC" id="2.7.7.7"/>
    </reaction>
</comment>
<dbReference type="GO" id="GO:0003684">
    <property type="term" value="F:damaged DNA binding"/>
    <property type="evidence" value="ECO:0007669"/>
    <property type="project" value="InterPro"/>
</dbReference>
<evidence type="ECO:0000256" key="3">
    <source>
        <dbReference type="ARBA" id="ARBA00011245"/>
    </source>
</evidence>
<dbReference type="PANTHER" id="PTHR35369:SF2">
    <property type="entry name" value="BLR3025 PROTEIN"/>
    <property type="match status" value="1"/>
</dbReference>
<evidence type="ECO:0000256" key="4">
    <source>
        <dbReference type="ARBA" id="ARBA00012417"/>
    </source>
</evidence>
<keyword evidence="5" id="KW-0227">DNA damage</keyword>
<dbReference type="GO" id="GO:0016740">
    <property type="term" value="F:transferase activity"/>
    <property type="evidence" value="ECO:0007669"/>
    <property type="project" value="UniProtKB-KW"/>
</dbReference>
<dbReference type="InterPro" id="IPR001126">
    <property type="entry name" value="UmuC"/>
</dbReference>
<dbReference type="EC" id="2.7.7.7" evidence="4"/>
<dbReference type="InterPro" id="IPR050356">
    <property type="entry name" value="SulA_CellDiv_inhibitor"/>
</dbReference>
<comment type="subunit">
    <text evidence="3">Monomer.</text>
</comment>
<dbReference type="Gene3D" id="3.40.1170.60">
    <property type="match status" value="1"/>
</dbReference>
<dbReference type="InterPro" id="IPR043128">
    <property type="entry name" value="Rev_trsase/Diguanyl_cyclase"/>
</dbReference>
<comment type="function">
    <text evidence="6">Poorly processive, error-prone DNA polymerase involved in untargeted mutagenesis. Copies undamaged DNA at stalled replication forks, which arise in vivo from mismatched or misaligned primer ends. These misaligned primers can be extended by PolIV. Exhibits no 3'-5' exonuclease (proofreading) activity. May be involved in translesional synthesis, in conjunction with the beta clamp from PolIII.</text>
</comment>
<protein>
    <recommendedName>
        <fullName evidence="4">DNA-directed DNA polymerase</fullName>
        <ecNumber evidence="4">2.7.7.7</ecNumber>
    </recommendedName>
</protein>
<comment type="cofactor">
    <cofactor evidence="1">
        <name>Mg(2+)</name>
        <dbReference type="ChEBI" id="CHEBI:18420"/>
    </cofactor>
</comment>
<keyword evidence="10" id="KW-0808">Transferase</keyword>
<comment type="caution">
    <text evidence="10">The sequence shown here is derived from an EMBL/GenBank/DDBJ whole genome shotgun (WGS) entry which is preliminary data.</text>
</comment>
<proteinExistence type="inferred from homology"/>
<evidence type="ECO:0000259" key="9">
    <source>
        <dbReference type="Pfam" id="PF11799"/>
    </source>
</evidence>
<dbReference type="Pfam" id="PF00817">
    <property type="entry name" value="IMS"/>
    <property type="match status" value="1"/>
</dbReference>
<dbReference type="EMBL" id="LNUW01000038">
    <property type="protein sequence ID" value="KXG84172.1"/>
    <property type="molecule type" value="Genomic_DNA"/>
</dbReference>